<dbReference type="SUPFAM" id="SSF50729">
    <property type="entry name" value="PH domain-like"/>
    <property type="match status" value="1"/>
</dbReference>
<dbReference type="EMBL" id="JAERUA010000014">
    <property type="protein sequence ID" value="KAI1891023.1"/>
    <property type="molecule type" value="Genomic_DNA"/>
</dbReference>
<proteinExistence type="predicted"/>
<dbReference type="AlphaFoldDB" id="A0A8T3D070"/>
<protein>
    <submittedName>
        <fullName evidence="1">Uncharacterized protein</fullName>
    </submittedName>
</protein>
<dbReference type="Proteomes" id="UP000829720">
    <property type="component" value="Unassembled WGS sequence"/>
</dbReference>
<accession>A0A8T3D070</accession>
<sequence length="98" mass="11213">MCDTGEGLFTFQTREGDAIYQKVHTAALAIAEHHDWMTSLSKNEKKMAQKTSDKIPKSPLFLGKNWSCIRQEGDNTQTAQVKENIIPLKVFNERRTCR</sequence>
<keyword evidence="2" id="KW-1185">Reference proteome</keyword>
<name>A0A8T3D070_9TELE</name>
<dbReference type="OrthoDB" id="6279276at2759"/>
<dbReference type="Gene3D" id="2.30.29.30">
    <property type="entry name" value="Pleckstrin-homology domain (PH domain)/Phosphotyrosine-binding domain (PTB)"/>
    <property type="match status" value="1"/>
</dbReference>
<organism evidence="1 2">
    <name type="scientific">Albula goreensis</name>
    <dbReference type="NCBI Taxonomy" id="1534307"/>
    <lineage>
        <taxon>Eukaryota</taxon>
        <taxon>Metazoa</taxon>
        <taxon>Chordata</taxon>
        <taxon>Craniata</taxon>
        <taxon>Vertebrata</taxon>
        <taxon>Euteleostomi</taxon>
        <taxon>Actinopterygii</taxon>
        <taxon>Neopterygii</taxon>
        <taxon>Teleostei</taxon>
        <taxon>Albuliformes</taxon>
        <taxon>Albulidae</taxon>
        <taxon>Albula</taxon>
    </lineage>
</organism>
<comment type="caution">
    <text evidence="1">The sequence shown here is derived from an EMBL/GenBank/DDBJ whole genome shotgun (WGS) entry which is preliminary data.</text>
</comment>
<evidence type="ECO:0000313" key="1">
    <source>
        <dbReference type="EMBL" id="KAI1891023.1"/>
    </source>
</evidence>
<evidence type="ECO:0000313" key="2">
    <source>
        <dbReference type="Proteomes" id="UP000829720"/>
    </source>
</evidence>
<reference evidence="1" key="1">
    <citation type="submission" date="2021-01" db="EMBL/GenBank/DDBJ databases">
        <authorList>
            <person name="Zahm M."/>
            <person name="Roques C."/>
            <person name="Cabau C."/>
            <person name="Klopp C."/>
            <person name="Donnadieu C."/>
            <person name="Jouanno E."/>
            <person name="Lampietro C."/>
            <person name="Louis A."/>
            <person name="Herpin A."/>
            <person name="Echchiki A."/>
            <person name="Berthelot C."/>
            <person name="Parey E."/>
            <person name="Roest-Crollius H."/>
            <person name="Braasch I."/>
            <person name="Postlethwait J."/>
            <person name="Bobe J."/>
            <person name="Montfort J."/>
            <person name="Bouchez O."/>
            <person name="Begum T."/>
            <person name="Mejri S."/>
            <person name="Adams A."/>
            <person name="Chen W.-J."/>
            <person name="Guiguen Y."/>
        </authorList>
    </citation>
    <scope>NUCLEOTIDE SEQUENCE</scope>
    <source>
        <tissue evidence="1">Blood</tissue>
    </source>
</reference>
<gene>
    <name evidence="1" type="ORF">AGOR_G00159590</name>
</gene>
<dbReference type="InterPro" id="IPR011993">
    <property type="entry name" value="PH-like_dom_sf"/>
</dbReference>